<dbReference type="EMBL" id="FNED01000032">
    <property type="protein sequence ID" value="SDJ91818.1"/>
    <property type="molecule type" value="Genomic_DNA"/>
</dbReference>
<protein>
    <submittedName>
        <fullName evidence="1">Acetoin utilization protein AcuA</fullName>
    </submittedName>
</protein>
<dbReference type="GeneID" id="42309030"/>
<dbReference type="GO" id="GO:0045150">
    <property type="term" value="P:acetoin catabolic process"/>
    <property type="evidence" value="ECO:0007669"/>
    <property type="project" value="InterPro"/>
</dbReference>
<dbReference type="RefSeq" id="WP_052520753.1">
    <property type="nucleotide sequence ID" value="NZ_JYBN01000110.1"/>
</dbReference>
<evidence type="ECO:0000313" key="1">
    <source>
        <dbReference type="EMBL" id="SDJ91818.1"/>
    </source>
</evidence>
<accession>A0A0K2WJ30</accession>
<proteinExistence type="predicted"/>
<dbReference type="SUPFAM" id="SSF55729">
    <property type="entry name" value="Acyl-CoA N-acyltransferases (Nat)"/>
    <property type="match status" value="1"/>
</dbReference>
<name>A0A0K2WJ30_ANEMI</name>
<evidence type="ECO:0000313" key="2">
    <source>
        <dbReference type="Proteomes" id="UP000182836"/>
    </source>
</evidence>
<dbReference type="CDD" id="cd04301">
    <property type="entry name" value="NAT_SF"/>
    <property type="match status" value="1"/>
</dbReference>
<organism evidence="1 2">
    <name type="scientific">Aneurinibacillus migulanus</name>
    <name type="common">Bacillus migulanus</name>
    <dbReference type="NCBI Taxonomy" id="47500"/>
    <lineage>
        <taxon>Bacteria</taxon>
        <taxon>Bacillati</taxon>
        <taxon>Bacillota</taxon>
        <taxon>Bacilli</taxon>
        <taxon>Bacillales</taxon>
        <taxon>Paenibacillaceae</taxon>
        <taxon>Aneurinibacillus group</taxon>
        <taxon>Aneurinibacillus</taxon>
    </lineage>
</organism>
<dbReference type="GO" id="GO:0016747">
    <property type="term" value="F:acyltransferase activity, transferring groups other than amino-acyl groups"/>
    <property type="evidence" value="ECO:0007669"/>
    <property type="project" value="InterPro"/>
</dbReference>
<dbReference type="Gene3D" id="3.40.630.30">
    <property type="match status" value="1"/>
</dbReference>
<dbReference type="Proteomes" id="UP000182836">
    <property type="component" value="Unassembled WGS sequence"/>
</dbReference>
<sequence length="195" mass="22706">MVSESTNIELLSLFSAQQLLYPLHSGLTCFGGPDEQYSRLQGLLAEPYTQVCIAIHEEEVIGYATLLSPEPVERWSLLSYVRVMGVLEVSPPYRGQQIARSILQRLFRDDEDIERRIVLAFEYYWHWDLKNSGLDVYEYKSMLKQLLMSSGMEEVYPDDPDIHAHAANFAMARIGREISTEQMQRFFYMVNPRIW</sequence>
<dbReference type="Pfam" id="PF00583">
    <property type="entry name" value="Acetyltransf_1"/>
    <property type="match status" value="1"/>
</dbReference>
<dbReference type="AlphaFoldDB" id="A0A0K2WJ30"/>
<dbReference type="PIRSF" id="PIRSF021278">
    <property type="entry name" value="AcuA"/>
    <property type="match status" value="1"/>
</dbReference>
<dbReference type="InterPro" id="IPR024699">
    <property type="entry name" value="AcuA"/>
</dbReference>
<dbReference type="InterPro" id="IPR000182">
    <property type="entry name" value="GNAT_dom"/>
</dbReference>
<dbReference type="GO" id="GO:0019152">
    <property type="term" value="F:acetoin dehydrogenase (NAD+) activity"/>
    <property type="evidence" value="ECO:0007669"/>
    <property type="project" value="InterPro"/>
</dbReference>
<dbReference type="InterPro" id="IPR016181">
    <property type="entry name" value="Acyl_CoA_acyltransferase"/>
</dbReference>
<reference evidence="1 2" key="1">
    <citation type="submission" date="2016-10" db="EMBL/GenBank/DDBJ databases">
        <authorList>
            <person name="de Groot N.N."/>
        </authorList>
    </citation>
    <scope>NUCLEOTIDE SEQUENCE [LARGE SCALE GENOMIC DNA]</scope>
    <source>
        <strain evidence="1 2">DSM 2895</strain>
    </source>
</reference>
<gene>
    <name evidence="1" type="ORF">SAMN04487909_13248</name>
</gene>
<dbReference type="PROSITE" id="PS51186">
    <property type="entry name" value="GNAT"/>
    <property type="match status" value="1"/>
</dbReference>